<accession>A0A0V1K3K2</accession>
<evidence type="ECO:0000313" key="1">
    <source>
        <dbReference type="EMBL" id="KRZ41771.1"/>
    </source>
</evidence>
<evidence type="ECO:0000313" key="2">
    <source>
        <dbReference type="Proteomes" id="UP000054721"/>
    </source>
</evidence>
<keyword evidence="2" id="KW-1185">Reference proteome</keyword>
<protein>
    <submittedName>
        <fullName evidence="1">Uncharacterized protein</fullName>
    </submittedName>
</protein>
<organism evidence="1 2">
    <name type="scientific">Trichinella nativa</name>
    <dbReference type="NCBI Taxonomy" id="6335"/>
    <lineage>
        <taxon>Eukaryota</taxon>
        <taxon>Metazoa</taxon>
        <taxon>Ecdysozoa</taxon>
        <taxon>Nematoda</taxon>
        <taxon>Enoplea</taxon>
        <taxon>Dorylaimia</taxon>
        <taxon>Trichinellida</taxon>
        <taxon>Trichinellidae</taxon>
        <taxon>Trichinella</taxon>
    </lineage>
</organism>
<dbReference type="AlphaFoldDB" id="A0A0V1K3K2"/>
<reference evidence="1 2" key="1">
    <citation type="submission" date="2015-05" db="EMBL/GenBank/DDBJ databases">
        <title>Evolution of Trichinella species and genotypes.</title>
        <authorList>
            <person name="Korhonen P.K."/>
            <person name="Edoardo P."/>
            <person name="Giuseppe L.R."/>
            <person name="Gasser R.B."/>
        </authorList>
    </citation>
    <scope>NUCLEOTIDE SEQUENCE [LARGE SCALE GENOMIC DNA]</scope>
    <source>
        <strain evidence="1">ISS10</strain>
    </source>
</reference>
<name>A0A0V1K3K2_9BILA</name>
<sequence>MKSARLWLTQSSDQQNYSYEGHYNMRNYIKGSKH</sequence>
<gene>
    <name evidence="1" type="ORF">T02_542</name>
</gene>
<dbReference type="EMBL" id="JYDW01003633">
    <property type="protein sequence ID" value="KRZ41771.1"/>
    <property type="molecule type" value="Genomic_DNA"/>
</dbReference>
<comment type="caution">
    <text evidence="1">The sequence shown here is derived from an EMBL/GenBank/DDBJ whole genome shotgun (WGS) entry which is preliminary data.</text>
</comment>
<proteinExistence type="predicted"/>
<dbReference type="Proteomes" id="UP000054721">
    <property type="component" value="Unassembled WGS sequence"/>
</dbReference>